<dbReference type="Proteomes" id="UP001165498">
    <property type="component" value="Unassembled WGS sequence"/>
</dbReference>
<keyword evidence="12" id="KW-0675">Receptor</keyword>
<dbReference type="EMBL" id="JANFQO010000015">
    <property type="protein sequence ID" value="MCQ4166186.1"/>
    <property type="molecule type" value="Genomic_DNA"/>
</dbReference>
<keyword evidence="5 9" id="KW-0798">TonB box</keyword>
<feature type="domain" description="TonB-dependent receptor plug" evidence="11">
    <location>
        <begin position="53"/>
        <end position="162"/>
    </location>
</feature>
<evidence type="ECO:0000256" key="9">
    <source>
        <dbReference type="RuleBase" id="RU003357"/>
    </source>
</evidence>
<dbReference type="Pfam" id="PF07715">
    <property type="entry name" value="Plug"/>
    <property type="match status" value="1"/>
</dbReference>
<name>A0ABT1QV67_9GAMM</name>
<dbReference type="Pfam" id="PF00593">
    <property type="entry name" value="TonB_dep_Rec_b-barrel"/>
    <property type="match status" value="1"/>
</dbReference>
<gene>
    <name evidence="12" type="ORF">NM961_15805</name>
</gene>
<evidence type="ECO:0000256" key="4">
    <source>
        <dbReference type="ARBA" id="ARBA00022692"/>
    </source>
</evidence>
<evidence type="ECO:0000256" key="2">
    <source>
        <dbReference type="ARBA" id="ARBA00022448"/>
    </source>
</evidence>
<dbReference type="PROSITE" id="PS52016">
    <property type="entry name" value="TONB_DEPENDENT_REC_3"/>
    <property type="match status" value="1"/>
</dbReference>
<protein>
    <submittedName>
        <fullName evidence="12">TonB-dependent receptor</fullName>
    </submittedName>
</protein>
<comment type="subcellular location">
    <subcellularLocation>
        <location evidence="1 8">Cell outer membrane</location>
        <topology evidence="1 8">Multi-pass membrane protein</topology>
    </subcellularLocation>
</comment>
<dbReference type="InterPro" id="IPR036942">
    <property type="entry name" value="Beta-barrel_TonB_sf"/>
</dbReference>
<dbReference type="PANTHER" id="PTHR30069">
    <property type="entry name" value="TONB-DEPENDENT OUTER MEMBRANE RECEPTOR"/>
    <property type="match status" value="1"/>
</dbReference>
<dbReference type="CDD" id="cd01347">
    <property type="entry name" value="ligand_gated_channel"/>
    <property type="match status" value="1"/>
</dbReference>
<dbReference type="SUPFAM" id="SSF56935">
    <property type="entry name" value="Porins"/>
    <property type="match status" value="1"/>
</dbReference>
<dbReference type="InterPro" id="IPR000531">
    <property type="entry name" value="Beta-barrel_TonB"/>
</dbReference>
<dbReference type="PANTHER" id="PTHR30069:SF28">
    <property type="entry name" value="TONB-DEPENDENT RECEPTOR YNCD-RELATED"/>
    <property type="match status" value="1"/>
</dbReference>
<evidence type="ECO:0000313" key="12">
    <source>
        <dbReference type="EMBL" id="MCQ4166186.1"/>
    </source>
</evidence>
<evidence type="ECO:0000256" key="7">
    <source>
        <dbReference type="ARBA" id="ARBA00023237"/>
    </source>
</evidence>
<evidence type="ECO:0000259" key="10">
    <source>
        <dbReference type="Pfam" id="PF00593"/>
    </source>
</evidence>
<sequence>MVLLPLSQAVVLALVLNPPPLPDAGERREVLPRIEVEATTQRAAVEAARRRLDETAGGAGVIDAERYREQRASTLADALGYAAGVFVQPRFGSEESRLSIRGSGLQRTFHLRGLELLQDGVYLNQADGGGDFQAVEPLAARYIEVYRGANALQYGAAALGGAVNFVSPTGRDVAPLTLRLEGGSFGYGRAQAAFAGSDARQDYYASLSAFGQDGFRDHAQQETYRFFSNYGVQLDGGETRFYLSRVDTHSALPGSLTRAELESDPRRAAPGNLSGDQRRDFALTRLANRTALQLDGGGELEFGAFYAYKHLNHPIFQVLVQDSRDAGVNLRWRHEAQWGGRRSVFTAGAALIDGSLRDRRYANIGGARGAPTNAFDSEATRLSVFAEQQYYLTPATALVFGLQALRNRREAQDRLITGGRDESYARSYSGVSPKLGLRHEWADGVTVFGNISRSYEPPSFGELAGGPQVTLVDAQKATSGEIGLRVERAAVALDAALYRADMRDELLSLSDADGNPRGTVNAPRTRHQGMELSATWRFADSAELRAAYLLNDFRFDGDAVYGDNRLAGVAPQLLRAELRWSLGRWYLAPTLEWSPQRSYIDHANSFAADSYAVAGLRVGGEAGAQWRWFVDARNLGDRRYAATTGVIADALGRDSRQFLPGDGRSVFAGIEWRR</sequence>
<dbReference type="Gene3D" id="2.170.130.10">
    <property type="entry name" value="TonB-dependent receptor, plug domain"/>
    <property type="match status" value="1"/>
</dbReference>
<evidence type="ECO:0000259" key="11">
    <source>
        <dbReference type="Pfam" id="PF07715"/>
    </source>
</evidence>
<dbReference type="Gene3D" id="2.40.170.20">
    <property type="entry name" value="TonB-dependent receptor, beta-barrel domain"/>
    <property type="match status" value="1"/>
</dbReference>
<dbReference type="RefSeq" id="WP_255915378.1">
    <property type="nucleotide sequence ID" value="NZ_JANFQO010000015.1"/>
</dbReference>
<comment type="similarity">
    <text evidence="8 9">Belongs to the TonB-dependent receptor family.</text>
</comment>
<keyword evidence="7 8" id="KW-0998">Cell outer membrane</keyword>
<evidence type="ECO:0000256" key="1">
    <source>
        <dbReference type="ARBA" id="ARBA00004571"/>
    </source>
</evidence>
<proteinExistence type="inferred from homology"/>
<dbReference type="InterPro" id="IPR012910">
    <property type="entry name" value="Plug_dom"/>
</dbReference>
<keyword evidence="3 8" id="KW-1134">Transmembrane beta strand</keyword>
<dbReference type="InterPro" id="IPR037066">
    <property type="entry name" value="Plug_dom_sf"/>
</dbReference>
<evidence type="ECO:0000256" key="5">
    <source>
        <dbReference type="ARBA" id="ARBA00023077"/>
    </source>
</evidence>
<keyword evidence="6 8" id="KW-0472">Membrane</keyword>
<accession>A0ABT1QV67</accession>
<keyword evidence="4 8" id="KW-0812">Transmembrane</keyword>
<evidence type="ECO:0000313" key="13">
    <source>
        <dbReference type="Proteomes" id="UP001165498"/>
    </source>
</evidence>
<reference evidence="12" key="1">
    <citation type="submission" date="2022-07" db="EMBL/GenBank/DDBJ databases">
        <title>Tahibacter sp., a new gammaproteobacterium isolated from the silt sample collected at pig farm.</title>
        <authorList>
            <person name="Chen H."/>
        </authorList>
    </citation>
    <scope>NUCLEOTIDE SEQUENCE</scope>
    <source>
        <strain evidence="12">P2K</strain>
    </source>
</reference>
<evidence type="ECO:0000256" key="6">
    <source>
        <dbReference type="ARBA" id="ARBA00023136"/>
    </source>
</evidence>
<evidence type="ECO:0000256" key="8">
    <source>
        <dbReference type="PROSITE-ProRule" id="PRU01360"/>
    </source>
</evidence>
<feature type="domain" description="TonB-dependent receptor-like beta-barrel" evidence="10">
    <location>
        <begin position="210"/>
        <end position="635"/>
    </location>
</feature>
<keyword evidence="13" id="KW-1185">Reference proteome</keyword>
<organism evidence="12 13">
    <name type="scientific">Tahibacter harae</name>
    <dbReference type="NCBI Taxonomy" id="2963937"/>
    <lineage>
        <taxon>Bacteria</taxon>
        <taxon>Pseudomonadati</taxon>
        <taxon>Pseudomonadota</taxon>
        <taxon>Gammaproteobacteria</taxon>
        <taxon>Lysobacterales</taxon>
        <taxon>Rhodanobacteraceae</taxon>
        <taxon>Tahibacter</taxon>
    </lineage>
</organism>
<comment type="caution">
    <text evidence="12">The sequence shown here is derived from an EMBL/GenBank/DDBJ whole genome shotgun (WGS) entry which is preliminary data.</text>
</comment>
<keyword evidence="2 8" id="KW-0813">Transport</keyword>
<evidence type="ECO:0000256" key="3">
    <source>
        <dbReference type="ARBA" id="ARBA00022452"/>
    </source>
</evidence>
<dbReference type="InterPro" id="IPR039426">
    <property type="entry name" value="TonB-dep_rcpt-like"/>
</dbReference>